<reference evidence="1 2" key="1">
    <citation type="submission" date="2017-11" db="EMBL/GenBank/DDBJ databases">
        <title>De novo assembly and phasing of dikaryotic genomes from two isolates of Puccinia coronata f. sp. avenae, the causal agent of oat crown rust.</title>
        <authorList>
            <person name="Miller M.E."/>
            <person name="Zhang Y."/>
            <person name="Omidvar V."/>
            <person name="Sperschneider J."/>
            <person name="Schwessinger B."/>
            <person name="Raley C."/>
            <person name="Palmer J.M."/>
            <person name="Garnica D."/>
            <person name="Upadhyaya N."/>
            <person name="Rathjen J."/>
            <person name="Taylor J.M."/>
            <person name="Park R.F."/>
            <person name="Dodds P.N."/>
            <person name="Hirsch C.D."/>
            <person name="Kianian S.F."/>
            <person name="Figueroa M."/>
        </authorList>
    </citation>
    <scope>NUCLEOTIDE SEQUENCE [LARGE SCALE GENOMIC DNA]</scope>
    <source>
        <strain evidence="1">12SD80</strain>
    </source>
</reference>
<evidence type="ECO:0000313" key="2">
    <source>
        <dbReference type="Proteomes" id="UP000235392"/>
    </source>
</evidence>
<accession>A0A2N5T7I7</accession>
<sequence>METLPWRGIYQKNTQRRSCLEKSSPTYVLSSIDSPSSLLRTAFQEDLQSATFRRPEGAGWAVPPSLFDPALDDVEIAGRTCAVKVTARRRQLGGLVSRQWGVN</sequence>
<organism evidence="1 2">
    <name type="scientific">Puccinia coronata f. sp. avenae</name>
    <dbReference type="NCBI Taxonomy" id="200324"/>
    <lineage>
        <taxon>Eukaryota</taxon>
        <taxon>Fungi</taxon>
        <taxon>Dikarya</taxon>
        <taxon>Basidiomycota</taxon>
        <taxon>Pucciniomycotina</taxon>
        <taxon>Pucciniomycetes</taxon>
        <taxon>Pucciniales</taxon>
        <taxon>Pucciniaceae</taxon>
        <taxon>Puccinia</taxon>
    </lineage>
</organism>
<dbReference type="Proteomes" id="UP000235392">
    <property type="component" value="Unassembled WGS sequence"/>
</dbReference>
<dbReference type="EMBL" id="PGCI01000685">
    <property type="protein sequence ID" value="PLW21445.1"/>
    <property type="molecule type" value="Genomic_DNA"/>
</dbReference>
<comment type="caution">
    <text evidence="1">The sequence shown here is derived from an EMBL/GenBank/DDBJ whole genome shotgun (WGS) entry which is preliminary data.</text>
</comment>
<protein>
    <submittedName>
        <fullName evidence="1">Uncharacterized protein</fullName>
    </submittedName>
</protein>
<proteinExistence type="predicted"/>
<name>A0A2N5T7I7_9BASI</name>
<evidence type="ECO:0000313" key="1">
    <source>
        <dbReference type="EMBL" id="PLW21445.1"/>
    </source>
</evidence>
<dbReference type="AlphaFoldDB" id="A0A2N5T7I7"/>
<gene>
    <name evidence="1" type="ORF">PCASD_17285</name>
</gene>